<dbReference type="RefSeq" id="WP_324697821.1">
    <property type="nucleotide sequence ID" value="NZ_JPYA02000001.1"/>
</dbReference>
<organism evidence="2 3">
    <name type="scientific">Geobacillus icigianus</name>
    <dbReference type="NCBI Taxonomy" id="1430331"/>
    <lineage>
        <taxon>Bacteria</taxon>
        <taxon>Bacillati</taxon>
        <taxon>Bacillota</taxon>
        <taxon>Bacilli</taxon>
        <taxon>Bacillales</taxon>
        <taxon>Anoxybacillaceae</taxon>
        <taxon>Geobacillus</taxon>
    </lineage>
</organism>
<keyword evidence="1" id="KW-0812">Transmembrane</keyword>
<keyword evidence="1" id="KW-0472">Membrane</keyword>
<feature type="transmembrane region" description="Helical" evidence="1">
    <location>
        <begin position="37"/>
        <end position="54"/>
    </location>
</feature>
<feature type="transmembrane region" description="Helical" evidence="1">
    <location>
        <begin position="61"/>
        <end position="83"/>
    </location>
</feature>
<feature type="transmembrane region" description="Helical" evidence="1">
    <location>
        <begin position="12"/>
        <end position="31"/>
    </location>
</feature>
<evidence type="ECO:0000313" key="2">
    <source>
        <dbReference type="EMBL" id="MEB3750058.1"/>
    </source>
</evidence>
<dbReference type="Proteomes" id="UP000029267">
    <property type="component" value="Unassembled WGS sequence"/>
</dbReference>
<keyword evidence="3" id="KW-1185">Reference proteome</keyword>
<evidence type="ECO:0000256" key="1">
    <source>
        <dbReference type="SAM" id="Phobius"/>
    </source>
</evidence>
<feature type="transmembrane region" description="Helical" evidence="1">
    <location>
        <begin position="227"/>
        <end position="252"/>
    </location>
</feature>
<feature type="transmembrane region" description="Helical" evidence="1">
    <location>
        <begin position="264"/>
        <end position="291"/>
    </location>
</feature>
<keyword evidence="1" id="KW-1133">Transmembrane helix</keyword>
<proteinExistence type="predicted"/>
<protein>
    <recommendedName>
        <fullName evidence="4">O-antigen ligase domain-containing protein</fullName>
    </recommendedName>
</protein>
<feature type="transmembrane region" description="Helical" evidence="1">
    <location>
        <begin position="371"/>
        <end position="388"/>
    </location>
</feature>
<gene>
    <name evidence="2" type="ORF">EP10_000897</name>
</gene>
<name>A0ABU6BDR6_9BACL</name>
<feature type="transmembrane region" description="Helical" evidence="1">
    <location>
        <begin position="117"/>
        <end position="134"/>
    </location>
</feature>
<comment type="caution">
    <text evidence="2">The sequence shown here is derived from an EMBL/GenBank/DDBJ whole genome shotgun (WGS) entry which is preliminary data.</text>
</comment>
<dbReference type="EMBL" id="JPYA02000001">
    <property type="protein sequence ID" value="MEB3750058.1"/>
    <property type="molecule type" value="Genomic_DNA"/>
</dbReference>
<sequence length="427" mass="48932">MNVVKSTIIDKYFKIWAIVIPITSFLVIPSIQGTTPAYILALLSILMVHVLTKFKGKGSDYICDLLFFLYVYIFINLIGQFYLSFDGKFTPDFSTVSLIDNSDVSTTVLRKSMFTQSLYLLAAVATFVFVKNFYKQHWDKFLFLGACILGIYGVYEVTYFLLFHENGDFISNRTFDGTHSGSLFQTISIGSLVLQRLKSLTGEPSMYAFTVLPYWIYAIHKKRTFIHLFLFITLMLTTSTTAYIGIVIYILIRICYFGIKDKITLFLIVIGLIVCLFNWDFISVFINATILEKLSLGNQSGIERFMSFKSHIKFYESLPIFTQMFGMGFGVVRSTDMFSTLLVNNGIIGFVLFTLLFFYPVFKLKNTYQNIGLKAALIVLYFSMMISVPEYSYLSTWLFLGMAYNMIQKQNIAYNTSYTKSNLKITG</sequence>
<evidence type="ECO:0000313" key="3">
    <source>
        <dbReference type="Proteomes" id="UP000029267"/>
    </source>
</evidence>
<reference evidence="2 3" key="1">
    <citation type="journal article" date="2014" name="Genome Announc.">
        <title>Draft Genome Sequence of Geobacillus icigianus Strain G1w1T Isolated from Hot Springs in the Valley of Geysers, Kamchatka (Russian Federation).</title>
        <authorList>
            <person name="Bryanskaya A.V."/>
            <person name="Rozanov A.S."/>
            <person name="Logacheva M.D."/>
            <person name="Kotenko A.V."/>
            <person name="Peltek S.E."/>
        </authorList>
    </citation>
    <scope>NUCLEOTIDE SEQUENCE [LARGE SCALE GENOMIC DNA]</scope>
    <source>
        <strain evidence="2 3">G1w1</strain>
    </source>
</reference>
<accession>A0ABU6BDR6</accession>
<evidence type="ECO:0008006" key="4">
    <source>
        <dbReference type="Google" id="ProtNLM"/>
    </source>
</evidence>
<feature type="transmembrane region" description="Helical" evidence="1">
    <location>
        <begin position="338"/>
        <end position="359"/>
    </location>
</feature>
<feature type="transmembrane region" description="Helical" evidence="1">
    <location>
        <begin position="141"/>
        <end position="162"/>
    </location>
</feature>
<feature type="transmembrane region" description="Helical" evidence="1">
    <location>
        <begin position="312"/>
        <end position="332"/>
    </location>
</feature>